<dbReference type="SUPFAM" id="SSF50494">
    <property type="entry name" value="Trypsin-like serine proteases"/>
    <property type="match status" value="1"/>
</dbReference>
<dbReference type="GO" id="GO:0004252">
    <property type="term" value="F:serine-type endopeptidase activity"/>
    <property type="evidence" value="ECO:0007669"/>
    <property type="project" value="InterPro"/>
</dbReference>
<dbReference type="PROSITE" id="PS00134">
    <property type="entry name" value="TRYPSIN_HIS"/>
    <property type="match status" value="1"/>
</dbReference>
<dbReference type="InterPro" id="IPR000436">
    <property type="entry name" value="Sushi_SCR_CCP_dom"/>
</dbReference>
<sequence length="457" mass="50065">MTVRISAGCLFLLIQVQILLYAGHSTASGTNGKFARISRETPSGGCRLPEQPQNGEYISPQCLPGDQKTECANAAGTAVPSNWLLKYSCHGNYTLNSDVEYSVCENGIWKNPLNCIKSCPPLESLNVDLQCSHGGREVSCSESMKPNTTVMGKCKPNYREIYRREYSSIRCLDSGEWSYRLFDCAPECGYTAGSTPLVPLILNGKDTDRGEHPWVAGLYHQRDGGRWEMRCTGTLVSPHIVLTAAHCAMDYSGHLAPPGSLKVGLGKYYSDFYREEESSVISDVREIVVPSFYTGMSTFFAQDIAILDLATSVRVTAYVMPACVDWTLSETNAAGTVGQVASWGVTENGTLNDKLLSAELRAVGNTDCRGKLPVIFARMLTQDKFCSESKNGGEIGKLDSGAGLTYLVNGQHFLVGLASTKLPQNNSYTLFTNITNREHLAWLQEARTRLDQLHNEA</sequence>
<dbReference type="SMART" id="SM00032">
    <property type="entry name" value="CCP"/>
    <property type="match status" value="2"/>
</dbReference>
<dbReference type="EMBL" id="GEBQ01028842">
    <property type="protein sequence ID" value="JAT11135.1"/>
    <property type="molecule type" value="Transcribed_RNA"/>
</dbReference>
<evidence type="ECO:0000313" key="6">
    <source>
        <dbReference type="EMBL" id="JAT11135.1"/>
    </source>
</evidence>
<dbReference type="Gene3D" id="2.40.10.10">
    <property type="entry name" value="Trypsin-like serine proteases"/>
    <property type="match status" value="1"/>
</dbReference>
<feature type="signal peptide" evidence="3">
    <location>
        <begin position="1"/>
        <end position="27"/>
    </location>
</feature>
<dbReference type="PANTHER" id="PTHR24260:SF136">
    <property type="entry name" value="GH08193P-RELATED"/>
    <property type="match status" value="1"/>
</dbReference>
<name>A0A1B6KI93_9HEMI</name>
<reference evidence="6" key="1">
    <citation type="submission" date="2015-11" db="EMBL/GenBank/DDBJ databases">
        <title>De novo transcriptome assembly of four potential Pierce s Disease insect vectors from Arizona vineyards.</title>
        <authorList>
            <person name="Tassone E.E."/>
        </authorList>
    </citation>
    <scope>NUCLEOTIDE SEQUENCE</scope>
</reference>
<evidence type="ECO:0000259" key="5">
    <source>
        <dbReference type="PROSITE" id="PS50923"/>
    </source>
</evidence>
<protein>
    <recommendedName>
        <fullName evidence="7">Peptidase S1 domain-containing protein</fullName>
    </recommendedName>
</protein>
<dbReference type="InterPro" id="IPR009003">
    <property type="entry name" value="Peptidase_S1_PA"/>
</dbReference>
<dbReference type="Pfam" id="PF00089">
    <property type="entry name" value="Trypsin"/>
    <property type="match status" value="1"/>
</dbReference>
<keyword evidence="1" id="KW-1015">Disulfide bond</keyword>
<evidence type="ECO:0008006" key="7">
    <source>
        <dbReference type="Google" id="ProtNLM"/>
    </source>
</evidence>
<dbReference type="PANTHER" id="PTHR24260">
    <property type="match status" value="1"/>
</dbReference>
<evidence type="ECO:0000256" key="2">
    <source>
        <dbReference type="PROSITE-ProRule" id="PRU00302"/>
    </source>
</evidence>
<dbReference type="GO" id="GO:0006508">
    <property type="term" value="P:proteolysis"/>
    <property type="evidence" value="ECO:0007669"/>
    <property type="project" value="InterPro"/>
</dbReference>
<feature type="domain" description="Peptidase S1" evidence="4">
    <location>
        <begin position="201"/>
        <end position="448"/>
    </location>
</feature>
<feature type="chain" id="PRO_5008586722" description="Peptidase S1 domain-containing protein" evidence="3">
    <location>
        <begin position="28"/>
        <end position="457"/>
    </location>
</feature>
<dbReference type="InterPro" id="IPR018114">
    <property type="entry name" value="TRYPSIN_HIS"/>
</dbReference>
<dbReference type="PROSITE" id="PS50923">
    <property type="entry name" value="SUSHI"/>
    <property type="match status" value="1"/>
</dbReference>
<dbReference type="Gene3D" id="2.10.70.10">
    <property type="entry name" value="Complement Module, domain 1"/>
    <property type="match status" value="1"/>
</dbReference>
<evidence type="ECO:0000256" key="3">
    <source>
        <dbReference type="SAM" id="SignalP"/>
    </source>
</evidence>
<keyword evidence="2" id="KW-0768">Sushi</keyword>
<evidence type="ECO:0000256" key="1">
    <source>
        <dbReference type="ARBA" id="ARBA00023157"/>
    </source>
</evidence>
<comment type="caution">
    <text evidence="2">Lacks conserved residue(s) required for the propagation of feature annotation.</text>
</comment>
<dbReference type="PROSITE" id="PS50240">
    <property type="entry name" value="TRYPSIN_DOM"/>
    <property type="match status" value="1"/>
</dbReference>
<dbReference type="SMART" id="SM00020">
    <property type="entry name" value="Tryp_SPc"/>
    <property type="match status" value="1"/>
</dbReference>
<dbReference type="InterPro" id="IPR051333">
    <property type="entry name" value="CLIP_Serine_Protease"/>
</dbReference>
<dbReference type="CDD" id="cd00190">
    <property type="entry name" value="Tryp_SPc"/>
    <property type="match status" value="1"/>
</dbReference>
<dbReference type="InterPro" id="IPR001254">
    <property type="entry name" value="Trypsin_dom"/>
</dbReference>
<dbReference type="InterPro" id="IPR043504">
    <property type="entry name" value="Peptidase_S1_PA_chymotrypsin"/>
</dbReference>
<evidence type="ECO:0000259" key="4">
    <source>
        <dbReference type="PROSITE" id="PS50240"/>
    </source>
</evidence>
<gene>
    <name evidence="6" type="ORF">g.8480</name>
</gene>
<keyword evidence="3" id="KW-0732">Signal</keyword>
<organism evidence="6">
    <name type="scientific">Graphocephala atropunctata</name>
    <dbReference type="NCBI Taxonomy" id="36148"/>
    <lineage>
        <taxon>Eukaryota</taxon>
        <taxon>Metazoa</taxon>
        <taxon>Ecdysozoa</taxon>
        <taxon>Arthropoda</taxon>
        <taxon>Hexapoda</taxon>
        <taxon>Insecta</taxon>
        <taxon>Pterygota</taxon>
        <taxon>Neoptera</taxon>
        <taxon>Paraneoptera</taxon>
        <taxon>Hemiptera</taxon>
        <taxon>Auchenorrhyncha</taxon>
        <taxon>Membracoidea</taxon>
        <taxon>Cicadellidae</taxon>
        <taxon>Cicadellinae</taxon>
        <taxon>Cicadellini</taxon>
        <taxon>Graphocephala</taxon>
    </lineage>
</organism>
<proteinExistence type="predicted"/>
<dbReference type="AlphaFoldDB" id="A0A1B6KI93"/>
<feature type="domain" description="Sushi" evidence="5">
    <location>
        <begin position="117"/>
        <end position="186"/>
    </location>
</feature>
<accession>A0A1B6KI93</accession>